<feature type="compositionally biased region" description="Low complexity" evidence="1">
    <location>
        <begin position="157"/>
        <end position="173"/>
    </location>
</feature>
<organism evidence="2 3">
    <name type="scientific">Clathrus columnatus</name>
    <dbReference type="NCBI Taxonomy" id="1419009"/>
    <lineage>
        <taxon>Eukaryota</taxon>
        <taxon>Fungi</taxon>
        <taxon>Dikarya</taxon>
        <taxon>Basidiomycota</taxon>
        <taxon>Agaricomycotina</taxon>
        <taxon>Agaricomycetes</taxon>
        <taxon>Phallomycetidae</taxon>
        <taxon>Phallales</taxon>
        <taxon>Clathraceae</taxon>
        <taxon>Clathrus</taxon>
    </lineage>
</organism>
<reference evidence="2" key="1">
    <citation type="submission" date="2021-10" db="EMBL/GenBank/DDBJ databases">
        <title>De novo Genome Assembly of Clathrus columnatus (Basidiomycota, Fungi) Using Illumina and Nanopore Sequence Data.</title>
        <authorList>
            <person name="Ogiso-Tanaka E."/>
            <person name="Itagaki H."/>
            <person name="Hosoya T."/>
            <person name="Hosaka K."/>
        </authorList>
    </citation>
    <scope>NUCLEOTIDE SEQUENCE</scope>
    <source>
        <strain evidence="2">MO-923</strain>
    </source>
</reference>
<dbReference type="AlphaFoldDB" id="A0AAV5AL05"/>
<keyword evidence="3" id="KW-1185">Reference proteome</keyword>
<protein>
    <submittedName>
        <fullName evidence="2">Uncharacterized protein</fullName>
    </submittedName>
</protein>
<feature type="region of interest" description="Disordered" evidence="1">
    <location>
        <begin position="151"/>
        <end position="173"/>
    </location>
</feature>
<evidence type="ECO:0000256" key="1">
    <source>
        <dbReference type="SAM" id="MobiDB-lite"/>
    </source>
</evidence>
<proteinExistence type="predicted"/>
<comment type="caution">
    <text evidence="2">The sequence shown here is derived from an EMBL/GenBank/DDBJ whole genome shotgun (WGS) entry which is preliminary data.</text>
</comment>
<name>A0AAV5AL05_9AGAM</name>
<dbReference type="Proteomes" id="UP001050691">
    <property type="component" value="Unassembled WGS sequence"/>
</dbReference>
<gene>
    <name evidence="2" type="ORF">Clacol_008701</name>
</gene>
<evidence type="ECO:0000313" key="2">
    <source>
        <dbReference type="EMBL" id="GJJ14437.1"/>
    </source>
</evidence>
<dbReference type="EMBL" id="BPWL01000009">
    <property type="protein sequence ID" value="GJJ14437.1"/>
    <property type="molecule type" value="Genomic_DNA"/>
</dbReference>
<sequence length="345" mass="38423">MSLSGVLSRARKQPFYGDISLSGRFEGSSYKAEPWLGDVYLRRRSSARQASMEEVNIANQVDQSPCARLLKNYATNEQHPSLEQRHHLSNIPNRPARMWGPRANVNSKTAIQPPRTISRTISFWKRTSAVALKYSDAPGDNVYHSNEEYQTPATATRQGQRRPLPQLPLLRPPVNRNHVDVDSIQPSHVNPQTMPPINTISESVASIRSASRPTATGTEPLQLRSTILNNQYYRTRPSSTYSRSEASSNSILYTPKSFLSEVSHLGMDVLRAAVVDLKSTALDFYIDRAATMLDSGDHDTSVVRNSIAASTIITSKDTLGDPYTRVQKILERAYLNTSPQLGQSI</sequence>
<accession>A0AAV5AL05</accession>
<evidence type="ECO:0000313" key="3">
    <source>
        <dbReference type="Proteomes" id="UP001050691"/>
    </source>
</evidence>